<gene>
    <name evidence="3" type="ORF">Ga0061061_1149</name>
</gene>
<feature type="region of interest" description="Disordered" evidence="1">
    <location>
        <begin position="416"/>
        <end position="496"/>
    </location>
</feature>
<name>A0ABP2A8B9_9HYPH</name>
<evidence type="ECO:0008006" key="5">
    <source>
        <dbReference type="Google" id="ProtNLM"/>
    </source>
</evidence>
<comment type="caution">
    <text evidence="3">The sequence shown here is derived from an EMBL/GenBank/DDBJ whole genome shotgun (WGS) entry which is preliminary data.</text>
</comment>
<accession>A0ABP2A8B9</accession>
<proteinExistence type="predicted"/>
<reference evidence="3 4" key="1">
    <citation type="submission" date="2015-08" db="EMBL/GenBank/DDBJ databases">
        <authorList>
            <person name="Varghese N."/>
        </authorList>
    </citation>
    <scope>NUCLEOTIDE SEQUENCE [LARGE SCALE GENOMIC DNA]</scope>
    <source>
        <strain evidence="3 4">DSM 18167</strain>
    </source>
</reference>
<protein>
    <recommendedName>
        <fullName evidence="5">Serine/threonine protein kinase</fullName>
    </recommendedName>
</protein>
<keyword evidence="2" id="KW-0812">Transmembrane</keyword>
<feature type="transmembrane region" description="Helical" evidence="2">
    <location>
        <begin position="500"/>
        <end position="520"/>
    </location>
</feature>
<evidence type="ECO:0000313" key="3">
    <source>
        <dbReference type="EMBL" id="CUA90582.1"/>
    </source>
</evidence>
<evidence type="ECO:0000256" key="2">
    <source>
        <dbReference type="SAM" id="Phobius"/>
    </source>
</evidence>
<dbReference type="Proteomes" id="UP000182178">
    <property type="component" value="Unassembled WGS sequence"/>
</dbReference>
<sequence length="524" mass="56790">MGLPLALSGGFALTYTVNSGPRKFAVRCFHRAVPEAQSRYAAISAKLRGLASPYFVNFDFQSQGIRVRGKPYPIVKMDWVEGDTLGIHLDRTASNAPAVASLRRAFSDLAAFLERNGIAHGDIQNENVIVENGALRLIDYDGMFVPGMQEGRGTEVGHKHFQHPGREPKHFGSGMDRFSFIVLDVSLEALHADPGLHRRFREGGQAIIFKANDFVDPASSEIFRVLNGMPALRESAKKFAAVCGASVSHIPTLSDFVVGRNIPIAIVPPVGAPKPVPPPTYIGAFDVVDAKDFSAVMRRVGDKIELVGQIVSVKHGVGKRGRGRGRPYVFINFGIWNRDSVKVTIWSEGLSNMSARPTESWTGKWISVTGLVEPPYEGKHYGKPYRNIGITVTADSQIVHISENEAKFRLGRLSKISRGKPDSKSRNAGILDGIRGGGTHTATPVSRGAMPAPSTAPISQSPKTKNEQILKGLQTAGAQTQVGGTRYSPPRKSAPSSPGLLARIPGWLWFVGVILLLILLTRGR</sequence>
<keyword evidence="4" id="KW-1185">Reference proteome</keyword>
<dbReference type="EMBL" id="CYHC01000014">
    <property type="protein sequence ID" value="CUA90582.1"/>
    <property type="molecule type" value="Genomic_DNA"/>
</dbReference>
<keyword evidence="2" id="KW-1133">Transmembrane helix</keyword>
<dbReference type="SUPFAM" id="SSF56112">
    <property type="entry name" value="Protein kinase-like (PK-like)"/>
    <property type="match status" value="1"/>
</dbReference>
<dbReference type="InterPro" id="IPR011009">
    <property type="entry name" value="Kinase-like_dom_sf"/>
</dbReference>
<evidence type="ECO:0000313" key="4">
    <source>
        <dbReference type="Proteomes" id="UP000182178"/>
    </source>
</evidence>
<evidence type="ECO:0000256" key="1">
    <source>
        <dbReference type="SAM" id="MobiDB-lite"/>
    </source>
</evidence>
<keyword evidence="2" id="KW-0472">Membrane</keyword>
<organism evidence="3 4">
    <name type="scientific">Chelatococcus sambhunathii</name>
    <dbReference type="NCBI Taxonomy" id="363953"/>
    <lineage>
        <taxon>Bacteria</taxon>
        <taxon>Pseudomonadati</taxon>
        <taxon>Pseudomonadota</taxon>
        <taxon>Alphaproteobacteria</taxon>
        <taxon>Hyphomicrobiales</taxon>
        <taxon>Chelatococcaceae</taxon>
        <taxon>Chelatococcus</taxon>
    </lineage>
</organism>